<accession>A0A6J3M7Q0</accession>
<dbReference type="Proteomes" id="UP000504637">
    <property type="component" value="Unplaced"/>
</dbReference>
<protein>
    <submittedName>
        <fullName evidence="3">Uncharacterized protein</fullName>
    </submittedName>
</protein>
<sequence>MSEATTRHSKARRNRSEAGVYQEHRKSKSESRKRLSSERRSSSKQRESGEEGCSRKANHQLHEYVHQGIAGNISFGLDGDEEMPGSNVAE</sequence>
<dbReference type="RefSeq" id="XP_033460959.1">
    <property type="nucleotide sequence ID" value="XM_033604380.1"/>
</dbReference>
<feature type="region of interest" description="Disordered" evidence="1">
    <location>
        <begin position="1"/>
        <end position="65"/>
    </location>
</feature>
<evidence type="ECO:0000256" key="1">
    <source>
        <dbReference type="SAM" id="MobiDB-lite"/>
    </source>
</evidence>
<dbReference type="GeneID" id="54362180"/>
<evidence type="ECO:0000313" key="3">
    <source>
        <dbReference type="RefSeq" id="XP_033460959.1"/>
    </source>
</evidence>
<keyword evidence="2" id="KW-1185">Reference proteome</keyword>
<gene>
    <name evidence="3" type="ORF">K489DRAFT_378297</name>
</gene>
<organism evidence="3">
    <name type="scientific">Dissoconium aciculare CBS 342.82</name>
    <dbReference type="NCBI Taxonomy" id="1314786"/>
    <lineage>
        <taxon>Eukaryota</taxon>
        <taxon>Fungi</taxon>
        <taxon>Dikarya</taxon>
        <taxon>Ascomycota</taxon>
        <taxon>Pezizomycotina</taxon>
        <taxon>Dothideomycetes</taxon>
        <taxon>Dothideomycetidae</taxon>
        <taxon>Mycosphaerellales</taxon>
        <taxon>Dissoconiaceae</taxon>
        <taxon>Dissoconium</taxon>
    </lineage>
</organism>
<name>A0A6J3M7Q0_9PEZI</name>
<feature type="compositionally biased region" description="Basic and acidic residues" evidence="1">
    <location>
        <begin position="22"/>
        <end position="65"/>
    </location>
</feature>
<reference evidence="3" key="3">
    <citation type="submission" date="2025-08" db="UniProtKB">
        <authorList>
            <consortium name="RefSeq"/>
        </authorList>
    </citation>
    <scope>IDENTIFICATION</scope>
    <source>
        <strain evidence="3">CBS 342.82</strain>
    </source>
</reference>
<evidence type="ECO:0000313" key="2">
    <source>
        <dbReference type="Proteomes" id="UP000504637"/>
    </source>
</evidence>
<dbReference type="AlphaFoldDB" id="A0A6J3M7Q0"/>
<reference evidence="3" key="1">
    <citation type="submission" date="2020-01" db="EMBL/GenBank/DDBJ databases">
        <authorList>
            <consortium name="DOE Joint Genome Institute"/>
            <person name="Haridas S."/>
            <person name="Albert R."/>
            <person name="Binder M."/>
            <person name="Bloem J."/>
            <person name="Labutti K."/>
            <person name="Salamov A."/>
            <person name="Andreopoulos B."/>
            <person name="Baker S.E."/>
            <person name="Barry K."/>
            <person name="Bills G."/>
            <person name="Bluhm B.H."/>
            <person name="Cannon C."/>
            <person name="Castanera R."/>
            <person name="Culley D.E."/>
            <person name="Daum C."/>
            <person name="Ezra D."/>
            <person name="Gonzalez J.B."/>
            <person name="Henrissat B."/>
            <person name="Kuo A."/>
            <person name="Liang C."/>
            <person name="Lipzen A."/>
            <person name="Lutzoni F."/>
            <person name="Magnuson J."/>
            <person name="Mondo S."/>
            <person name="Nolan M."/>
            <person name="Ohm R."/>
            <person name="Pangilinan J."/>
            <person name="Park H.-J."/>
            <person name="Ramirez L."/>
            <person name="Alfaro M."/>
            <person name="Sun H."/>
            <person name="Tritt A."/>
            <person name="Yoshinaga Y."/>
            <person name="Zwiers L.-H."/>
            <person name="Turgeon B.G."/>
            <person name="Goodwin S.B."/>
            <person name="Spatafora J.W."/>
            <person name="Crous P.W."/>
            <person name="Grigoriev I.V."/>
        </authorList>
    </citation>
    <scope>NUCLEOTIDE SEQUENCE</scope>
    <source>
        <strain evidence="3">CBS 342.82</strain>
    </source>
</reference>
<reference evidence="3" key="2">
    <citation type="submission" date="2020-04" db="EMBL/GenBank/DDBJ databases">
        <authorList>
            <consortium name="NCBI Genome Project"/>
        </authorList>
    </citation>
    <scope>NUCLEOTIDE SEQUENCE</scope>
    <source>
        <strain evidence="3">CBS 342.82</strain>
    </source>
</reference>
<proteinExistence type="predicted"/>